<evidence type="ECO:0000313" key="1">
    <source>
        <dbReference type="EMBL" id="QHS78447.1"/>
    </source>
</evidence>
<reference evidence="1" key="1">
    <citation type="journal article" date="2020" name="Nature">
        <title>Giant virus diversity and host interactions through global metagenomics.</title>
        <authorList>
            <person name="Schulz F."/>
            <person name="Roux S."/>
            <person name="Paez-Espino D."/>
            <person name="Jungbluth S."/>
            <person name="Walsh D.A."/>
            <person name="Denef V.J."/>
            <person name="McMahon K.D."/>
            <person name="Konstantinidis K.T."/>
            <person name="Eloe-Fadrosh E.A."/>
            <person name="Kyrpides N.C."/>
            <person name="Woyke T."/>
        </authorList>
    </citation>
    <scope>NUCLEOTIDE SEQUENCE</scope>
    <source>
        <strain evidence="1">GVMAG-S-1021933-23</strain>
    </source>
</reference>
<sequence length="44" mass="5303">MEYEIIQDIKNHQKNLNYISNINSLMKYLEDLICTTPLQHRPIN</sequence>
<name>A0A6C0AF77_9ZZZZ</name>
<dbReference type="AlphaFoldDB" id="A0A6C0AF77"/>
<protein>
    <submittedName>
        <fullName evidence="1">Uncharacterized protein</fullName>
    </submittedName>
</protein>
<proteinExistence type="predicted"/>
<accession>A0A6C0AF77</accession>
<dbReference type="EMBL" id="MN740597">
    <property type="protein sequence ID" value="QHS78447.1"/>
    <property type="molecule type" value="Genomic_DNA"/>
</dbReference>
<organism evidence="1">
    <name type="scientific">viral metagenome</name>
    <dbReference type="NCBI Taxonomy" id="1070528"/>
    <lineage>
        <taxon>unclassified sequences</taxon>
        <taxon>metagenomes</taxon>
        <taxon>organismal metagenomes</taxon>
    </lineage>
</organism>